<evidence type="ECO:0000313" key="2">
    <source>
        <dbReference type="EMBL" id="KAF2139070.1"/>
    </source>
</evidence>
<feature type="transmembrane region" description="Helical" evidence="1">
    <location>
        <begin position="55"/>
        <end position="74"/>
    </location>
</feature>
<keyword evidence="3" id="KW-1185">Reference proteome</keyword>
<feature type="transmembrane region" description="Helical" evidence="1">
    <location>
        <begin position="122"/>
        <end position="146"/>
    </location>
</feature>
<organism evidence="2 3">
    <name type="scientific">Aplosporella prunicola CBS 121167</name>
    <dbReference type="NCBI Taxonomy" id="1176127"/>
    <lineage>
        <taxon>Eukaryota</taxon>
        <taxon>Fungi</taxon>
        <taxon>Dikarya</taxon>
        <taxon>Ascomycota</taxon>
        <taxon>Pezizomycotina</taxon>
        <taxon>Dothideomycetes</taxon>
        <taxon>Dothideomycetes incertae sedis</taxon>
        <taxon>Botryosphaeriales</taxon>
        <taxon>Aplosporellaceae</taxon>
        <taxon>Aplosporella</taxon>
    </lineage>
</organism>
<keyword evidence="1" id="KW-0812">Transmembrane</keyword>
<proteinExistence type="predicted"/>
<feature type="transmembrane region" description="Helical" evidence="1">
    <location>
        <begin position="20"/>
        <end position="39"/>
    </location>
</feature>
<evidence type="ECO:0000256" key="1">
    <source>
        <dbReference type="SAM" id="Phobius"/>
    </source>
</evidence>
<gene>
    <name evidence="2" type="ORF">K452DRAFT_80501</name>
</gene>
<feature type="transmembrane region" description="Helical" evidence="1">
    <location>
        <begin position="80"/>
        <end position="101"/>
    </location>
</feature>
<dbReference type="EMBL" id="ML995494">
    <property type="protein sequence ID" value="KAF2139070.1"/>
    <property type="molecule type" value="Genomic_DNA"/>
</dbReference>
<dbReference type="PANTHER" id="PTHR42083">
    <property type="entry name" value="MARVEL DOMAIN-CONTAINING PROTEIN"/>
    <property type="match status" value="1"/>
</dbReference>
<keyword evidence="1" id="KW-1133">Transmembrane helix</keyword>
<name>A0A6A6B4W1_9PEZI</name>
<keyword evidence="1" id="KW-0472">Membrane</keyword>
<dbReference type="OrthoDB" id="5363290at2759"/>
<sequence length="158" mass="17773">MEKLQQHSHSGGAYAALARISWRFLQFVMALTVIGLYGVDLQNASKAHIHADGKWVYAVVLGGISCLITIVYLIPQIPSLKLALFVDWVAFILWLALFGLFGKMYIGEKVEGDSGIQRMKNAVWVDLVNMVLWFISATYASLWTFYNRRGVDVSRSEV</sequence>
<protein>
    <recommendedName>
        <fullName evidence="4">MARVEL domain-containing protein</fullName>
    </recommendedName>
</protein>
<evidence type="ECO:0008006" key="4">
    <source>
        <dbReference type="Google" id="ProtNLM"/>
    </source>
</evidence>
<dbReference type="AlphaFoldDB" id="A0A6A6B4W1"/>
<accession>A0A6A6B4W1</accession>
<dbReference type="GeneID" id="54304677"/>
<evidence type="ECO:0000313" key="3">
    <source>
        <dbReference type="Proteomes" id="UP000799438"/>
    </source>
</evidence>
<dbReference type="PANTHER" id="PTHR42083:SF1">
    <property type="entry name" value="MARVEL DOMAIN-CONTAINING PROTEIN"/>
    <property type="match status" value="1"/>
</dbReference>
<reference evidence="2" key="1">
    <citation type="journal article" date="2020" name="Stud. Mycol.">
        <title>101 Dothideomycetes genomes: a test case for predicting lifestyles and emergence of pathogens.</title>
        <authorList>
            <person name="Haridas S."/>
            <person name="Albert R."/>
            <person name="Binder M."/>
            <person name="Bloem J."/>
            <person name="Labutti K."/>
            <person name="Salamov A."/>
            <person name="Andreopoulos B."/>
            <person name="Baker S."/>
            <person name="Barry K."/>
            <person name="Bills G."/>
            <person name="Bluhm B."/>
            <person name="Cannon C."/>
            <person name="Castanera R."/>
            <person name="Culley D."/>
            <person name="Daum C."/>
            <person name="Ezra D."/>
            <person name="Gonzalez J."/>
            <person name="Henrissat B."/>
            <person name="Kuo A."/>
            <person name="Liang C."/>
            <person name="Lipzen A."/>
            <person name="Lutzoni F."/>
            <person name="Magnuson J."/>
            <person name="Mondo S."/>
            <person name="Nolan M."/>
            <person name="Ohm R."/>
            <person name="Pangilinan J."/>
            <person name="Park H.-J."/>
            <person name="Ramirez L."/>
            <person name="Alfaro M."/>
            <person name="Sun H."/>
            <person name="Tritt A."/>
            <person name="Yoshinaga Y."/>
            <person name="Zwiers L.-H."/>
            <person name="Turgeon B."/>
            <person name="Goodwin S."/>
            <person name="Spatafora J."/>
            <person name="Crous P."/>
            <person name="Grigoriev I."/>
        </authorList>
    </citation>
    <scope>NUCLEOTIDE SEQUENCE</scope>
    <source>
        <strain evidence="2">CBS 121167</strain>
    </source>
</reference>
<dbReference type="RefSeq" id="XP_033394783.1">
    <property type="nucleotide sequence ID" value="XM_033547170.1"/>
</dbReference>
<dbReference type="Proteomes" id="UP000799438">
    <property type="component" value="Unassembled WGS sequence"/>
</dbReference>